<gene>
    <name evidence="1" type="ORF">GYN08_08115</name>
</gene>
<dbReference type="Gene3D" id="3.40.50.150">
    <property type="entry name" value="Vaccinia Virus protein VP39"/>
    <property type="match status" value="1"/>
</dbReference>
<proteinExistence type="predicted"/>
<name>A0ABX0FB86_9BACL</name>
<organism evidence="1 2">
    <name type="scientific">Saccharibacillus alkalitolerans</name>
    <dbReference type="NCBI Taxonomy" id="2705290"/>
    <lineage>
        <taxon>Bacteria</taxon>
        <taxon>Bacillati</taxon>
        <taxon>Bacillota</taxon>
        <taxon>Bacilli</taxon>
        <taxon>Bacillales</taxon>
        <taxon>Paenibacillaceae</taxon>
        <taxon>Saccharibacillus</taxon>
    </lineage>
</organism>
<dbReference type="EMBL" id="JAAFGS010000002">
    <property type="protein sequence ID" value="NGZ75282.1"/>
    <property type="molecule type" value="Genomic_DNA"/>
</dbReference>
<accession>A0ABX0FB86</accession>
<evidence type="ECO:0000313" key="1">
    <source>
        <dbReference type="EMBL" id="NGZ75282.1"/>
    </source>
</evidence>
<dbReference type="InterPro" id="IPR029063">
    <property type="entry name" value="SAM-dependent_MTases_sf"/>
</dbReference>
<reference evidence="1 2" key="1">
    <citation type="submission" date="2020-01" db="EMBL/GenBank/DDBJ databases">
        <title>Polyphasic characterisation and genomic insights into a novel alkali tolerant bacterium VR-M41.</title>
        <authorList>
            <person name="Vemuluri V.R."/>
        </authorList>
    </citation>
    <scope>NUCLEOTIDE SEQUENCE [LARGE SCALE GENOMIC DNA]</scope>
    <source>
        <strain evidence="1 2">VR-M41</strain>
    </source>
</reference>
<sequence>MELLRRAEEPGFEVAVYETDELYGEKGRFRVLQFADGDVQGALDLNDPKRIVLEYPRAIVHLMEHNDPGFERAFIVGHGIGTIAGHFAGRDIRTAEISPTIAEWSRTFFGYAGPAAGIGDGRELLEREADGSLDYIVLDAFTEKGTPWHLFTREFWKLARRKLNESGTILLNVFGRGRRDSFVEAVWAGLSETFAHTRGFALPTDDPRDPTNRILVGAKRPIQGKLRRMAGFEPSEPEPGTVLEDVMFGYSDMRR</sequence>
<evidence type="ECO:0000313" key="2">
    <source>
        <dbReference type="Proteomes" id="UP000800303"/>
    </source>
</evidence>
<dbReference type="RefSeq" id="WP_166273683.1">
    <property type="nucleotide sequence ID" value="NZ_JAAFGS010000002.1"/>
</dbReference>
<protein>
    <submittedName>
        <fullName evidence="1">Spermidine synthase</fullName>
    </submittedName>
</protein>
<comment type="caution">
    <text evidence="1">The sequence shown here is derived from an EMBL/GenBank/DDBJ whole genome shotgun (WGS) entry which is preliminary data.</text>
</comment>
<dbReference type="Proteomes" id="UP000800303">
    <property type="component" value="Unassembled WGS sequence"/>
</dbReference>
<dbReference type="SUPFAM" id="SSF53335">
    <property type="entry name" value="S-adenosyl-L-methionine-dependent methyltransferases"/>
    <property type="match status" value="1"/>
</dbReference>
<keyword evidence="2" id="KW-1185">Reference proteome</keyword>
<dbReference type="NCBIfam" id="NF037959">
    <property type="entry name" value="MFS_SpdSyn"/>
    <property type="match status" value="1"/>
</dbReference>